<dbReference type="PANTHER" id="PTHR15228:SF20">
    <property type="entry name" value="RHO GTPASE-ACTIVATING PROTEIN 25"/>
    <property type="match status" value="1"/>
</dbReference>
<dbReference type="GeneTree" id="ENSGT00950000183015"/>
<sequence length="664" mass="75335">MSLKLPRNWDFHLKMDAAKIARSRNVMTGDPMAACNRSSSLNLLERPLKIGWLKKQRSIVKNWQQRYFVLKGQQLYYYKDEEENKPQGCMYLQGSTVIKEIATNSDEAGKFIFEIIPGASGDQIRPGQDSYVLMANSQSEMEEWVKSIRRVMGSRSGVVFGQRLPETMVYEQKFGRHLVPILVEKCAEFIREHGVNEEGIFRLPGQDNLVRQLRDAFDAGERPSFDRDTDVHTVASLFKLYLRELPEPVVPWMQYENFLLCGQLLGADETKGHQELAKQLAVLPRDNYNLLSYICRFLHEIQLNSSVNKMSVDNLATVIGVNLIRPKIEDPAIIMRGTHQIQKVMTVMIGDHAKLFPASKDVPPSPPTQKDDPKKATVPRSSVGWDAVEALPVSRAGSVTQGQTKDALDFSRPSAVVEDNGELQPKDVLGSWKMQSRKRTQTLPNRKSFLTPAAPLEKTSSDKSDIFNNDFWSSSLESQFSPRSSTDGHKRTLSQDLFKLLDLHRVSTYDNVPSSQEGSGEETCTSPLSLTSSSSEKDSLPSQSPSHMQKGTPDPNITEEEVLGQENQESLHKEILGLKKELETQKKDYEAQIKSLEKENYEVWAKVVRLNEEIEREKKKFAALELELQNVEHSREDVEKRNKVLEQEFQDFVKSMGQSNAKSK</sequence>
<dbReference type="InterPro" id="IPR008936">
    <property type="entry name" value="Rho_GTPase_activation_prot"/>
</dbReference>
<evidence type="ECO:0000256" key="13">
    <source>
        <dbReference type="ARBA" id="ARBA00058502"/>
    </source>
</evidence>
<dbReference type="GO" id="GO:0070161">
    <property type="term" value="C:anchoring junction"/>
    <property type="evidence" value="ECO:0007669"/>
    <property type="project" value="UniProtKB-SubCell"/>
</dbReference>
<dbReference type="Proteomes" id="UP000694392">
    <property type="component" value="Unplaced"/>
</dbReference>
<dbReference type="SUPFAM" id="SSF50729">
    <property type="entry name" value="PH domain-like"/>
    <property type="match status" value="1"/>
</dbReference>
<evidence type="ECO:0000259" key="19">
    <source>
        <dbReference type="PROSITE" id="PS50003"/>
    </source>
</evidence>
<dbReference type="PROSITE" id="PS50238">
    <property type="entry name" value="RHOGAP"/>
    <property type="match status" value="1"/>
</dbReference>
<dbReference type="Ensembl" id="ENSSPUT00000011598.1">
    <property type="protein sequence ID" value="ENSSPUP00000010875.1"/>
    <property type="gene ID" value="ENSSPUG00000008378.1"/>
</dbReference>
<evidence type="ECO:0000256" key="15">
    <source>
        <dbReference type="ARBA" id="ARBA00070253"/>
    </source>
</evidence>
<evidence type="ECO:0000256" key="1">
    <source>
        <dbReference type="ARBA" id="ARBA00004245"/>
    </source>
</evidence>
<dbReference type="PROSITE" id="PS50003">
    <property type="entry name" value="PH_DOMAIN"/>
    <property type="match status" value="1"/>
</dbReference>
<reference evidence="21" key="2">
    <citation type="submission" date="2025-09" db="UniProtKB">
        <authorList>
            <consortium name="Ensembl"/>
        </authorList>
    </citation>
    <scope>IDENTIFICATION</scope>
</reference>
<dbReference type="CDD" id="cd04390">
    <property type="entry name" value="RhoGAP_ARHGAP22_24_25"/>
    <property type="match status" value="1"/>
</dbReference>
<keyword evidence="10 17" id="KW-0175">Coiled coil</keyword>
<evidence type="ECO:0000256" key="10">
    <source>
        <dbReference type="ARBA" id="ARBA00023054"/>
    </source>
</evidence>
<dbReference type="InterPro" id="IPR001849">
    <property type="entry name" value="PH_domain"/>
</dbReference>
<dbReference type="SMART" id="SM00233">
    <property type="entry name" value="PH"/>
    <property type="match status" value="1"/>
</dbReference>
<keyword evidence="22" id="KW-1185">Reference proteome</keyword>
<dbReference type="GO" id="GO:0006911">
    <property type="term" value="P:phagocytosis, engulfment"/>
    <property type="evidence" value="ECO:0007669"/>
    <property type="project" value="Ensembl"/>
</dbReference>
<dbReference type="Gene3D" id="1.10.555.10">
    <property type="entry name" value="Rho GTPase activation protein"/>
    <property type="match status" value="1"/>
</dbReference>
<dbReference type="InterPro" id="IPR051025">
    <property type="entry name" value="RhoGAP"/>
</dbReference>
<organism evidence="21 22">
    <name type="scientific">Sphenodon punctatus</name>
    <name type="common">Tuatara</name>
    <name type="synonym">Hatteria punctata</name>
    <dbReference type="NCBI Taxonomy" id="8508"/>
    <lineage>
        <taxon>Eukaryota</taxon>
        <taxon>Metazoa</taxon>
        <taxon>Chordata</taxon>
        <taxon>Craniata</taxon>
        <taxon>Vertebrata</taxon>
        <taxon>Euteleostomi</taxon>
        <taxon>Lepidosauria</taxon>
        <taxon>Sphenodontia</taxon>
        <taxon>Sphenodontidae</taxon>
        <taxon>Sphenodon</taxon>
    </lineage>
</organism>
<dbReference type="GO" id="GO:0051058">
    <property type="term" value="P:negative regulation of small GTPase mediated signal transduction"/>
    <property type="evidence" value="ECO:0007669"/>
    <property type="project" value="Ensembl"/>
</dbReference>
<dbReference type="GO" id="GO:0005096">
    <property type="term" value="F:GTPase activator activity"/>
    <property type="evidence" value="ECO:0007669"/>
    <property type="project" value="UniProtKB-KW"/>
</dbReference>
<evidence type="ECO:0000313" key="22">
    <source>
        <dbReference type="Proteomes" id="UP000694392"/>
    </source>
</evidence>
<dbReference type="InterPro" id="IPR000198">
    <property type="entry name" value="RhoGAP_dom"/>
</dbReference>
<feature type="domain" description="PH" evidence="19">
    <location>
        <begin position="46"/>
        <end position="153"/>
    </location>
</feature>
<keyword evidence="12" id="KW-0966">Cell projection</keyword>
<evidence type="ECO:0000256" key="8">
    <source>
        <dbReference type="ARBA" id="ARBA00022782"/>
    </source>
</evidence>
<dbReference type="CDD" id="cd13263">
    <property type="entry name" value="PH_RhoGap25-like"/>
    <property type="match status" value="1"/>
</dbReference>
<evidence type="ECO:0000256" key="17">
    <source>
        <dbReference type="SAM" id="Coils"/>
    </source>
</evidence>
<dbReference type="Gene3D" id="2.30.29.30">
    <property type="entry name" value="Pleckstrin-homology domain (PH domain)/Phosphotyrosine-binding domain (PTB)"/>
    <property type="match status" value="1"/>
</dbReference>
<keyword evidence="6" id="KW-0963">Cytoplasm</keyword>
<reference evidence="21" key="1">
    <citation type="submission" date="2025-08" db="UniProtKB">
        <authorList>
            <consortium name="Ensembl"/>
        </authorList>
    </citation>
    <scope>IDENTIFICATION</scope>
</reference>
<evidence type="ECO:0000256" key="7">
    <source>
        <dbReference type="ARBA" id="ARBA00022553"/>
    </source>
</evidence>
<feature type="coiled-coil region" evidence="17">
    <location>
        <begin position="568"/>
        <end position="655"/>
    </location>
</feature>
<name>A0A8D0L6C8_SPHPU</name>
<dbReference type="GO" id="GO:0001891">
    <property type="term" value="C:phagocytic cup"/>
    <property type="evidence" value="ECO:0007669"/>
    <property type="project" value="Ensembl"/>
</dbReference>
<dbReference type="FunFam" id="2.30.29.30:FF:000286">
    <property type="entry name" value="PH-protein kinase domain containing protein"/>
    <property type="match status" value="1"/>
</dbReference>
<evidence type="ECO:0000256" key="6">
    <source>
        <dbReference type="ARBA" id="ARBA00022490"/>
    </source>
</evidence>
<comment type="subunit">
    <text evidence="14">Interacts with FLNA.</text>
</comment>
<dbReference type="GO" id="GO:0042995">
    <property type="term" value="C:cell projection"/>
    <property type="evidence" value="ECO:0007669"/>
    <property type="project" value="UniProtKB-SubCell"/>
</dbReference>
<evidence type="ECO:0000259" key="20">
    <source>
        <dbReference type="PROSITE" id="PS50238"/>
    </source>
</evidence>
<comment type="function">
    <text evidence="13">Rho GTPase-activating protein involved in cell polarity, cell morphology and cytoskeletal organization. Acts as a GTPase activator for the Rac-type GTPase by converting it to an inactive GDP-bound state. Controls actin remodeling by inactivating Rac downstream of Rho leading to suppress leading edge protrusion and promotes cell retraction to achieve cellular polarity. Able to suppress RAC1 and CDC42 activity in vitro. Overexpression induces cell rounding with partial or complete disruption of actin stress fibers and formation of membrane ruffles, lamellipodia, and filopodia. Isoform 2 is a vascular cell-specific GAP involved in modulation of angiogenesis.</text>
</comment>
<keyword evidence="7" id="KW-0597">Phosphoprotein</keyword>
<evidence type="ECO:0000256" key="4">
    <source>
        <dbReference type="ARBA" id="ARBA00022468"/>
    </source>
</evidence>
<evidence type="ECO:0000256" key="11">
    <source>
        <dbReference type="ARBA" id="ARBA00023212"/>
    </source>
</evidence>
<accession>A0A8D0L6C8</accession>
<dbReference type="OMA" id="HRASTYD"/>
<feature type="compositionally biased region" description="Low complexity" evidence="18">
    <location>
        <begin position="521"/>
        <end position="546"/>
    </location>
</feature>
<dbReference type="GO" id="GO:0007015">
    <property type="term" value="P:actin filament organization"/>
    <property type="evidence" value="ECO:0007669"/>
    <property type="project" value="Ensembl"/>
</dbReference>
<evidence type="ECO:0000256" key="18">
    <source>
        <dbReference type="SAM" id="MobiDB-lite"/>
    </source>
</evidence>
<proteinExistence type="predicted"/>
<dbReference type="SUPFAM" id="SSF48350">
    <property type="entry name" value="GTPase activation domain, GAP"/>
    <property type="match status" value="1"/>
</dbReference>
<feature type="region of interest" description="Disordered" evidence="18">
    <location>
        <begin position="433"/>
        <end position="464"/>
    </location>
</feature>
<evidence type="ECO:0000256" key="9">
    <source>
        <dbReference type="ARBA" id="ARBA00022949"/>
    </source>
</evidence>
<keyword evidence="4" id="KW-0343">GTPase activation</keyword>
<keyword evidence="5" id="KW-0217">Developmental protein</keyword>
<evidence type="ECO:0000256" key="5">
    <source>
        <dbReference type="ARBA" id="ARBA00022473"/>
    </source>
</evidence>
<keyword evidence="8" id="KW-0221">Differentiation</keyword>
<feature type="region of interest" description="Disordered" evidence="18">
    <location>
        <begin position="356"/>
        <end position="380"/>
    </location>
</feature>
<dbReference type="SMART" id="SM00324">
    <property type="entry name" value="RhoGAP"/>
    <property type="match status" value="1"/>
</dbReference>
<keyword evidence="11" id="KW-0206">Cytoskeleton</keyword>
<dbReference type="AlphaFoldDB" id="A0A8D0L6C8"/>
<keyword evidence="9" id="KW-0965">Cell junction</keyword>
<dbReference type="PANTHER" id="PTHR15228">
    <property type="entry name" value="SPERMATHECAL PHYSIOLOGY VARIANT"/>
    <property type="match status" value="1"/>
</dbReference>
<comment type="subcellular location">
    <subcellularLocation>
        <location evidence="2">Cell junction</location>
    </subcellularLocation>
    <subcellularLocation>
        <location evidence="3">Cell projection</location>
    </subcellularLocation>
    <subcellularLocation>
        <location evidence="1">Cytoplasm</location>
        <location evidence="1">Cytoskeleton</location>
    </subcellularLocation>
</comment>
<feature type="region of interest" description="Disordered" evidence="18">
    <location>
        <begin position="510"/>
        <end position="560"/>
    </location>
</feature>
<evidence type="ECO:0000256" key="12">
    <source>
        <dbReference type="ARBA" id="ARBA00023273"/>
    </source>
</evidence>
<evidence type="ECO:0000313" key="21">
    <source>
        <dbReference type="Ensembl" id="ENSSPUP00000010875.1"/>
    </source>
</evidence>
<dbReference type="Pfam" id="PF00620">
    <property type="entry name" value="RhoGAP"/>
    <property type="match status" value="1"/>
</dbReference>
<evidence type="ECO:0000256" key="16">
    <source>
        <dbReference type="ARBA" id="ARBA00083366"/>
    </source>
</evidence>
<evidence type="ECO:0000256" key="14">
    <source>
        <dbReference type="ARBA" id="ARBA00066033"/>
    </source>
</evidence>
<evidence type="ECO:0000256" key="2">
    <source>
        <dbReference type="ARBA" id="ARBA00004282"/>
    </source>
</evidence>
<feature type="domain" description="Rho-GAP" evidence="20">
    <location>
        <begin position="162"/>
        <end position="356"/>
    </location>
</feature>
<dbReference type="GO" id="GO:0030154">
    <property type="term" value="P:cell differentiation"/>
    <property type="evidence" value="ECO:0007669"/>
    <property type="project" value="UniProtKB-KW"/>
</dbReference>
<evidence type="ECO:0000256" key="3">
    <source>
        <dbReference type="ARBA" id="ARBA00004316"/>
    </source>
</evidence>
<dbReference type="FunFam" id="1.10.555.10:FF:000015">
    <property type="entry name" value="rho GTPase-activating protein 25 isoform X1"/>
    <property type="match status" value="1"/>
</dbReference>
<dbReference type="GO" id="GO:0005856">
    <property type="term" value="C:cytoskeleton"/>
    <property type="evidence" value="ECO:0007669"/>
    <property type="project" value="UniProtKB-SubCell"/>
</dbReference>
<dbReference type="GO" id="GO:0007165">
    <property type="term" value="P:signal transduction"/>
    <property type="evidence" value="ECO:0007669"/>
    <property type="project" value="InterPro"/>
</dbReference>
<gene>
    <name evidence="21" type="primary">ARHGAP25</name>
</gene>
<dbReference type="InterPro" id="IPR011993">
    <property type="entry name" value="PH-like_dom_sf"/>
</dbReference>
<protein>
    <recommendedName>
        <fullName evidence="15">Rho GTPase-activating protein 24</fullName>
    </recommendedName>
    <alternativeName>
        <fullName evidence="16">Rho-type GTPase-activating protein 24</fullName>
    </alternativeName>
</protein>
<dbReference type="Pfam" id="PF00169">
    <property type="entry name" value="PH"/>
    <property type="match status" value="1"/>
</dbReference>